<dbReference type="InterPro" id="IPR046342">
    <property type="entry name" value="CBS_dom_sf"/>
</dbReference>
<feature type="domain" description="CBS" evidence="3">
    <location>
        <begin position="8"/>
        <end position="68"/>
    </location>
</feature>
<accession>A0A2T0Q0S3</accession>
<comment type="caution">
    <text evidence="4">The sequence shown here is derived from an EMBL/GenBank/DDBJ whole genome shotgun (WGS) entry which is preliminary data.</text>
</comment>
<keyword evidence="5" id="KW-1185">Reference proteome</keyword>
<protein>
    <submittedName>
        <fullName evidence="4">CBS domain protein</fullName>
    </submittedName>
</protein>
<dbReference type="PANTHER" id="PTHR43080:SF2">
    <property type="entry name" value="CBS DOMAIN-CONTAINING PROTEIN"/>
    <property type="match status" value="1"/>
</dbReference>
<dbReference type="EMBL" id="PVZC01000006">
    <property type="protein sequence ID" value="PRX97366.1"/>
    <property type="molecule type" value="Genomic_DNA"/>
</dbReference>
<dbReference type="RefSeq" id="WP_106249382.1">
    <property type="nucleotide sequence ID" value="NZ_PVZC01000006.1"/>
</dbReference>
<dbReference type="PANTHER" id="PTHR43080">
    <property type="entry name" value="CBS DOMAIN-CONTAINING PROTEIN CBSX3, MITOCHONDRIAL"/>
    <property type="match status" value="1"/>
</dbReference>
<dbReference type="PROSITE" id="PS51371">
    <property type="entry name" value="CBS"/>
    <property type="match status" value="2"/>
</dbReference>
<dbReference type="Gene3D" id="3.10.580.10">
    <property type="entry name" value="CBS-domain"/>
    <property type="match status" value="1"/>
</dbReference>
<dbReference type="SMART" id="SM00116">
    <property type="entry name" value="CBS"/>
    <property type="match status" value="2"/>
</dbReference>
<sequence length="145" mass="15485">MRIADVLRSKGSAVATVAPETTVRQLLARLAEHNIGAVVVVEEGTEAPPAGIVSERDVVRRLHEQGAGLLDRPVSEIMTTSVVTCGPDDTVDSLTITMTEGRFRHLPVLDGGRLVGIVSIGDVVKSRISQLEHDHQQLEAYITGG</sequence>
<dbReference type="Proteomes" id="UP000237846">
    <property type="component" value="Unassembled WGS sequence"/>
</dbReference>
<evidence type="ECO:0000256" key="2">
    <source>
        <dbReference type="PROSITE-ProRule" id="PRU00703"/>
    </source>
</evidence>
<evidence type="ECO:0000259" key="3">
    <source>
        <dbReference type="PROSITE" id="PS51371"/>
    </source>
</evidence>
<dbReference type="InterPro" id="IPR044725">
    <property type="entry name" value="CBSX3_CBS_dom"/>
</dbReference>
<proteinExistence type="predicted"/>
<keyword evidence="1 2" id="KW-0129">CBS domain</keyword>
<dbReference type="AlphaFoldDB" id="A0A2T0Q0S3"/>
<feature type="domain" description="CBS" evidence="3">
    <location>
        <begin position="78"/>
        <end position="135"/>
    </location>
</feature>
<evidence type="ECO:0000313" key="5">
    <source>
        <dbReference type="Proteomes" id="UP000237846"/>
    </source>
</evidence>
<evidence type="ECO:0000256" key="1">
    <source>
        <dbReference type="ARBA" id="ARBA00023122"/>
    </source>
</evidence>
<dbReference type="SUPFAM" id="SSF54631">
    <property type="entry name" value="CBS-domain pair"/>
    <property type="match status" value="1"/>
</dbReference>
<gene>
    <name evidence="4" type="ORF">CLV72_106403</name>
</gene>
<name>A0A2T0Q0S3_9ACTN</name>
<evidence type="ECO:0000313" key="4">
    <source>
        <dbReference type="EMBL" id="PRX97366.1"/>
    </source>
</evidence>
<dbReference type="CDD" id="cd04623">
    <property type="entry name" value="CBS_pair_bac_euk"/>
    <property type="match status" value="1"/>
</dbReference>
<reference evidence="4 5" key="1">
    <citation type="submission" date="2018-03" db="EMBL/GenBank/DDBJ databases">
        <title>Genomic Encyclopedia of Archaeal and Bacterial Type Strains, Phase II (KMG-II): from individual species to whole genera.</title>
        <authorList>
            <person name="Goeker M."/>
        </authorList>
    </citation>
    <scope>NUCLEOTIDE SEQUENCE [LARGE SCALE GENOMIC DNA]</scope>
    <source>
        <strain evidence="4 5">DSM 45601</strain>
    </source>
</reference>
<dbReference type="InterPro" id="IPR000644">
    <property type="entry name" value="CBS_dom"/>
</dbReference>
<organism evidence="4 5">
    <name type="scientific">Allonocardiopsis opalescens</name>
    <dbReference type="NCBI Taxonomy" id="1144618"/>
    <lineage>
        <taxon>Bacteria</taxon>
        <taxon>Bacillati</taxon>
        <taxon>Actinomycetota</taxon>
        <taxon>Actinomycetes</taxon>
        <taxon>Streptosporangiales</taxon>
        <taxon>Allonocardiopsis</taxon>
    </lineage>
</organism>
<dbReference type="OrthoDB" id="9807125at2"/>
<dbReference type="InterPro" id="IPR051257">
    <property type="entry name" value="Diverse_CBS-Domain"/>
</dbReference>
<dbReference type="Pfam" id="PF00571">
    <property type="entry name" value="CBS"/>
    <property type="match status" value="2"/>
</dbReference>